<evidence type="ECO:0008006" key="5">
    <source>
        <dbReference type="Google" id="ProtNLM"/>
    </source>
</evidence>
<evidence type="ECO:0000313" key="3">
    <source>
        <dbReference type="EMBL" id="WWC86233.1"/>
    </source>
</evidence>
<dbReference type="SUPFAM" id="SSF55347">
    <property type="entry name" value="Glyceraldehyde-3-phosphate dehydrogenase-like, C-terminal domain"/>
    <property type="match status" value="1"/>
</dbReference>
<protein>
    <recommendedName>
        <fullName evidence="5">NAD binding dehydrogenase</fullName>
    </recommendedName>
</protein>
<dbReference type="GeneID" id="91091778"/>
<dbReference type="Pfam" id="PF01408">
    <property type="entry name" value="GFO_IDH_MocA"/>
    <property type="match status" value="1"/>
</dbReference>
<dbReference type="PANTHER" id="PTHR43249">
    <property type="entry name" value="UDP-N-ACETYL-2-AMINO-2-DEOXY-D-GLUCURONATE OXIDASE"/>
    <property type="match status" value="1"/>
</dbReference>
<dbReference type="Pfam" id="PF08635">
    <property type="entry name" value="ox_reductase_C"/>
    <property type="match status" value="1"/>
</dbReference>
<dbReference type="PANTHER" id="PTHR43249:SF1">
    <property type="entry name" value="D-GLUCOSIDE 3-DEHYDROGENASE"/>
    <property type="match status" value="1"/>
</dbReference>
<evidence type="ECO:0000313" key="4">
    <source>
        <dbReference type="Proteomes" id="UP001355207"/>
    </source>
</evidence>
<reference evidence="3 4" key="1">
    <citation type="submission" date="2024-01" db="EMBL/GenBank/DDBJ databases">
        <title>Comparative genomics of Cryptococcus and Kwoniella reveals pathogenesis evolution and contrasting modes of karyotype evolution via chromosome fusion or intercentromeric recombination.</title>
        <authorList>
            <person name="Coelho M.A."/>
            <person name="David-Palma M."/>
            <person name="Shea T."/>
            <person name="Bowers K."/>
            <person name="McGinley-Smith S."/>
            <person name="Mohammad A.W."/>
            <person name="Gnirke A."/>
            <person name="Yurkov A.M."/>
            <person name="Nowrousian M."/>
            <person name="Sun S."/>
            <person name="Cuomo C.A."/>
            <person name="Heitman J."/>
        </authorList>
    </citation>
    <scope>NUCLEOTIDE SEQUENCE [LARGE SCALE GENOMIC DNA]</scope>
    <source>
        <strain evidence="3 4">CBS 6074</strain>
    </source>
</reference>
<name>A0AAX4JP57_9TREE</name>
<evidence type="ECO:0000259" key="1">
    <source>
        <dbReference type="Pfam" id="PF01408"/>
    </source>
</evidence>
<dbReference type="Proteomes" id="UP001355207">
    <property type="component" value="Chromosome 1"/>
</dbReference>
<dbReference type="InterPro" id="IPR013944">
    <property type="entry name" value="OxRdtase_put_C"/>
</dbReference>
<dbReference type="AlphaFoldDB" id="A0AAX4JP57"/>
<gene>
    <name evidence="3" type="ORF">L201_001106</name>
</gene>
<dbReference type="GO" id="GO:0000166">
    <property type="term" value="F:nucleotide binding"/>
    <property type="evidence" value="ECO:0007669"/>
    <property type="project" value="InterPro"/>
</dbReference>
<accession>A0AAX4JP57</accession>
<dbReference type="InterPro" id="IPR052515">
    <property type="entry name" value="Gfo/Idh/MocA_Oxidoreductase"/>
</dbReference>
<dbReference type="InterPro" id="IPR000683">
    <property type="entry name" value="Gfo/Idh/MocA-like_OxRdtase_N"/>
</dbReference>
<dbReference type="RefSeq" id="XP_066072996.1">
    <property type="nucleotide sequence ID" value="XM_066216899.1"/>
</dbReference>
<feature type="domain" description="Gfo/Idh/MocA-like oxidoreductase N-terminal" evidence="1">
    <location>
        <begin position="6"/>
        <end position="158"/>
    </location>
</feature>
<sequence>MSTEEFHVMMVGAGYAMFGTPEGPWNIAKRAEQKLGERLIVDAVIEVVPGKAEEALKIKANGPHKNSYKNTVILPSVAEFKKLVDGGKAKQPRAIFVATPPTVRGATTPGKDLEIQLNKAFPDVAIFFEKPVATGQPWEESVGEALKVSEYLKQNHKAPISIGYVLRYLKIVQQVKKIIEENNLSVMATNARFVVAYELAIKTEWWNKDIMLGPIIEQATHICDLVRFLGGEINFDTISAHALEAHEKPGQLSKKNFDESVIPDELRIPRATTASWKYESGAVGIFLHSTALHGTDYEVQLEVYADGVSILDRSQVWRLEQVTDSFRFSFSIVLLCVSFIDRSHEHSSTTDEQNQLINQFCSLQNIFGTSKAPELHIRRPGSDEFEKIVTPGDDAYQTEMNHFIDAIEGGKEPEIFSDYEDAAKTYEMTWIIRNSAEERSKKVAEKATQKA</sequence>
<dbReference type="Gene3D" id="3.30.360.10">
    <property type="entry name" value="Dihydrodipicolinate Reductase, domain 2"/>
    <property type="match status" value="2"/>
</dbReference>
<dbReference type="EMBL" id="CP144098">
    <property type="protein sequence ID" value="WWC86233.1"/>
    <property type="molecule type" value="Genomic_DNA"/>
</dbReference>
<keyword evidence="4" id="KW-1185">Reference proteome</keyword>
<proteinExistence type="predicted"/>
<evidence type="ECO:0000259" key="2">
    <source>
        <dbReference type="Pfam" id="PF08635"/>
    </source>
</evidence>
<feature type="domain" description="Oxidoreductase putative C-terminal" evidence="2">
    <location>
        <begin position="167"/>
        <end position="307"/>
    </location>
</feature>
<organism evidence="3 4">
    <name type="scientific">Kwoniella dendrophila CBS 6074</name>
    <dbReference type="NCBI Taxonomy" id="1295534"/>
    <lineage>
        <taxon>Eukaryota</taxon>
        <taxon>Fungi</taxon>
        <taxon>Dikarya</taxon>
        <taxon>Basidiomycota</taxon>
        <taxon>Agaricomycotina</taxon>
        <taxon>Tremellomycetes</taxon>
        <taxon>Tremellales</taxon>
        <taxon>Cryptococcaceae</taxon>
        <taxon>Kwoniella</taxon>
    </lineage>
</organism>